<dbReference type="PANTHER" id="PTHR43309:SF3">
    <property type="entry name" value="5-OXOPROLINASE SUBUNIT C"/>
    <property type="match status" value="1"/>
</dbReference>
<dbReference type="Pfam" id="PF02626">
    <property type="entry name" value="CT_A_B"/>
    <property type="match status" value="1"/>
</dbReference>
<dbReference type="SUPFAM" id="SSF50891">
    <property type="entry name" value="Cyclophilin-like"/>
    <property type="match status" value="1"/>
</dbReference>
<evidence type="ECO:0000256" key="2">
    <source>
        <dbReference type="ARBA" id="ARBA00022801"/>
    </source>
</evidence>
<dbReference type="EMBL" id="JBHTGQ010000001">
    <property type="protein sequence ID" value="MFC7748326.1"/>
    <property type="molecule type" value="Genomic_DNA"/>
</dbReference>
<dbReference type="InterPro" id="IPR052708">
    <property type="entry name" value="PxpC"/>
</dbReference>
<comment type="caution">
    <text evidence="5">The sequence shown here is derived from an EMBL/GenBank/DDBJ whole genome shotgun (WGS) entry which is preliminary data.</text>
</comment>
<dbReference type="InterPro" id="IPR029000">
    <property type="entry name" value="Cyclophilin-like_dom_sf"/>
</dbReference>
<evidence type="ECO:0000313" key="6">
    <source>
        <dbReference type="Proteomes" id="UP001596528"/>
    </source>
</evidence>
<evidence type="ECO:0000256" key="3">
    <source>
        <dbReference type="ARBA" id="ARBA00022840"/>
    </source>
</evidence>
<dbReference type="PANTHER" id="PTHR43309">
    <property type="entry name" value="5-OXOPROLINASE SUBUNIT C"/>
    <property type="match status" value="1"/>
</dbReference>
<keyword evidence="2" id="KW-0378">Hydrolase</keyword>
<evidence type="ECO:0000313" key="5">
    <source>
        <dbReference type="EMBL" id="MFC7748326.1"/>
    </source>
</evidence>
<dbReference type="Proteomes" id="UP001596528">
    <property type="component" value="Unassembled WGS sequence"/>
</dbReference>
<feature type="domain" description="Carboxyltransferase" evidence="4">
    <location>
        <begin position="1"/>
        <end position="182"/>
    </location>
</feature>
<keyword evidence="3" id="KW-0067">ATP-binding</keyword>
<feature type="non-terminal residue" evidence="5">
    <location>
        <position position="1"/>
    </location>
</feature>
<organism evidence="5 6">
    <name type="scientific">Paenibacillus thermoaerophilus</name>
    <dbReference type="NCBI Taxonomy" id="1215385"/>
    <lineage>
        <taxon>Bacteria</taxon>
        <taxon>Bacillati</taxon>
        <taxon>Bacillota</taxon>
        <taxon>Bacilli</taxon>
        <taxon>Bacillales</taxon>
        <taxon>Paenibacillaceae</taxon>
        <taxon>Paenibacillus</taxon>
    </lineage>
</organism>
<sequence>GGRPLAAGDRLALGEPSPPVRARLRAALACWAAAGGPPEPLAPRWRAPRGRLSAPARLRAVPGPEAARFSPQTREAWTQATYRVLPASDRMGCRLSGPAILPAESVQMYSGAVVFGTVQIPPNGQPILLLADSQTTGGYPRMAQVIAVDLPVAGQLKPGDEVRFEFVTYAEAERLLLEAEADRRELAAGIRLALAFGGGWSPV</sequence>
<proteinExistence type="predicted"/>
<protein>
    <submittedName>
        <fullName evidence="5">KipI antagonist</fullName>
    </submittedName>
</protein>
<dbReference type="SMART" id="SM00797">
    <property type="entry name" value="AHS2"/>
    <property type="match status" value="1"/>
</dbReference>
<accession>A0ABW2V0N6</accession>
<name>A0ABW2V0N6_9BACL</name>
<evidence type="ECO:0000259" key="4">
    <source>
        <dbReference type="SMART" id="SM00797"/>
    </source>
</evidence>
<keyword evidence="1" id="KW-0547">Nucleotide-binding</keyword>
<keyword evidence="6" id="KW-1185">Reference proteome</keyword>
<evidence type="ECO:0000256" key="1">
    <source>
        <dbReference type="ARBA" id="ARBA00022741"/>
    </source>
</evidence>
<reference evidence="6" key="1">
    <citation type="journal article" date="2019" name="Int. J. Syst. Evol. Microbiol.">
        <title>The Global Catalogue of Microorganisms (GCM) 10K type strain sequencing project: providing services to taxonomists for standard genome sequencing and annotation.</title>
        <authorList>
            <consortium name="The Broad Institute Genomics Platform"/>
            <consortium name="The Broad Institute Genome Sequencing Center for Infectious Disease"/>
            <person name="Wu L."/>
            <person name="Ma J."/>
        </authorList>
    </citation>
    <scope>NUCLEOTIDE SEQUENCE [LARGE SCALE GENOMIC DNA]</scope>
    <source>
        <strain evidence="6">JCM 18657</strain>
    </source>
</reference>
<dbReference type="InterPro" id="IPR003778">
    <property type="entry name" value="CT_A_B"/>
</dbReference>
<dbReference type="Gene3D" id="2.40.100.10">
    <property type="entry name" value="Cyclophilin-like"/>
    <property type="match status" value="1"/>
</dbReference>
<gene>
    <name evidence="5" type="ORF">ACFQWB_00005</name>
</gene>